<proteinExistence type="predicted"/>
<dbReference type="Proteomes" id="UP001432027">
    <property type="component" value="Unassembled WGS sequence"/>
</dbReference>
<keyword evidence="3" id="KW-1185">Reference proteome</keyword>
<sequence>HSVSSTTMHFLVIILLSSAVLCTAENQITDFSNREVIGNCVNELCPPTYTCTLGVCHRAIRVRKAGAPAIGPCVNAKCPDNHICERSENRCYPIDSSSQ</sequence>
<protein>
    <recommendedName>
        <fullName evidence="4">CC domain-containing protein</fullName>
    </recommendedName>
</protein>
<feature type="chain" id="PRO_5043473115" description="CC domain-containing protein" evidence="1">
    <location>
        <begin position="25"/>
        <end position="99"/>
    </location>
</feature>
<name>A0AAV5TMM3_9BILA</name>
<dbReference type="EMBL" id="BTSX01000004">
    <property type="protein sequence ID" value="GMS95304.1"/>
    <property type="molecule type" value="Genomic_DNA"/>
</dbReference>
<feature type="signal peptide" evidence="1">
    <location>
        <begin position="1"/>
        <end position="24"/>
    </location>
</feature>
<dbReference type="PANTHER" id="PTHR36514:SF3">
    <property type="entry name" value="ASCARIS SUUM EPICUTICLIN PROTEIN RELATED"/>
    <property type="match status" value="1"/>
</dbReference>
<dbReference type="PANTHER" id="PTHR36514">
    <property type="entry name" value="PROTEIN CBG00436"/>
    <property type="match status" value="1"/>
</dbReference>
<evidence type="ECO:0008006" key="4">
    <source>
        <dbReference type="Google" id="ProtNLM"/>
    </source>
</evidence>
<keyword evidence="1" id="KW-0732">Signal</keyword>
<gene>
    <name evidence="2" type="ORF">PENTCL1PPCAC_17479</name>
</gene>
<evidence type="ECO:0000313" key="3">
    <source>
        <dbReference type="Proteomes" id="UP001432027"/>
    </source>
</evidence>
<dbReference type="AlphaFoldDB" id="A0AAV5TMM3"/>
<organism evidence="2 3">
    <name type="scientific">Pristionchus entomophagus</name>
    <dbReference type="NCBI Taxonomy" id="358040"/>
    <lineage>
        <taxon>Eukaryota</taxon>
        <taxon>Metazoa</taxon>
        <taxon>Ecdysozoa</taxon>
        <taxon>Nematoda</taxon>
        <taxon>Chromadorea</taxon>
        <taxon>Rhabditida</taxon>
        <taxon>Rhabditina</taxon>
        <taxon>Diplogasteromorpha</taxon>
        <taxon>Diplogasteroidea</taxon>
        <taxon>Neodiplogasteridae</taxon>
        <taxon>Pristionchus</taxon>
    </lineage>
</organism>
<reference evidence="2" key="1">
    <citation type="submission" date="2023-10" db="EMBL/GenBank/DDBJ databases">
        <title>Genome assembly of Pristionchus species.</title>
        <authorList>
            <person name="Yoshida K."/>
            <person name="Sommer R.J."/>
        </authorList>
    </citation>
    <scope>NUCLEOTIDE SEQUENCE</scope>
    <source>
        <strain evidence="2">RS0144</strain>
    </source>
</reference>
<evidence type="ECO:0000313" key="2">
    <source>
        <dbReference type="EMBL" id="GMS95304.1"/>
    </source>
</evidence>
<feature type="non-terminal residue" evidence="2">
    <location>
        <position position="1"/>
    </location>
</feature>
<accession>A0AAV5TMM3</accession>
<evidence type="ECO:0000256" key="1">
    <source>
        <dbReference type="SAM" id="SignalP"/>
    </source>
</evidence>
<comment type="caution">
    <text evidence="2">The sequence shown here is derived from an EMBL/GenBank/DDBJ whole genome shotgun (WGS) entry which is preliminary data.</text>
</comment>